<evidence type="ECO:0000313" key="4">
    <source>
        <dbReference type="EMBL" id="NDJ16599.1"/>
    </source>
</evidence>
<feature type="coiled-coil region" evidence="1">
    <location>
        <begin position="77"/>
        <end position="107"/>
    </location>
</feature>
<feature type="compositionally biased region" description="Basic and acidic residues" evidence="2">
    <location>
        <begin position="277"/>
        <end position="288"/>
    </location>
</feature>
<proteinExistence type="predicted"/>
<evidence type="ECO:0000256" key="2">
    <source>
        <dbReference type="SAM" id="MobiDB-lite"/>
    </source>
</evidence>
<reference evidence="4" key="1">
    <citation type="submission" date="2019-12" db="EMBL/GenBank/DDBJ databases">
        <title>High-Quality draft genome sequences of three cyanobacteria isolated from the limestone walls of the Old Cathedral of Coimbra.</title>
        <authorList>
            <person name="Tiago I."/>
            <person name="Soares F."/>
            <person name="Portugal A."/>
        </authorList>
    </citation>
    <scope>NUCLEOTIDE SEQUENCE</scope>
    <source>
        <strain evidence="4">A</strain>
    </source>
</reference>
<dbReference type="AlphaFoldDB" id="A0A8J7YYW7"/>
<dbReference type="InterPro" id="IPR052534">
    <property type="entry name" value="Extracell_DNA_Util/SecSys_Comp"/>
</dbReference>
<keyword evidence="3" id="KW-0472">Membrane</keyword>
<keyword evidence="1" id="KW-0175">Coiled coil</keyword>
<dbReference type="PANTHER" id="PTHR40278:SF1">
    <property type="entry name" value="DNA UTILIZATION PROTEIN HOFN"/>
    <property type="match status" value="1"/>
</dbReference>
<dbReference type="RefSeq" id="WP_162422113.1">
    <property type="nucleotide sequence ID" value="NZ_WVIE01000004.1"/>
</dbReference>
<gene>
    <name evidence="4" type="ORF">GS601_04710</name>
</gene>
<keyword evidence="3" id="KW-1133">Transmembrane helix</keyword>
<dbReference type="InterPro" id="IPR007813">
    <property type="entry name" value="PilN"/>
</dbReference>
<evidence type="ECO:0000256" key="1">
    <source>
        <dbReference type="SAM" id="Coils"/>
    </source>
</evidence>
<evidence type="ECO:0000256" key="3">
    <source>
        <dbReference type="SAM" id="Phobius"/>
    </source>
</evidence>
<dbReference type="EMBL" id="WVIE01000004">
    <property type="protein sequence ID" value="NDJ16599.1"/>
    <property type="molecule type" value="Genomic_DNA"/>
</dbReference>
<keyword evidence="3" id="KW-0812">Transmembrane</keyword>
<sequence length="288" mass="30976">MYSLDVNFLNDRPEIKPNGRRAGRVPKIAISSGDKRPLYIGLAALVAFPVFAGAIYGILLLKTGELEQQQATLDSQLGNLEVEKKNLESIETQAKQASEEAQALATVFNQIKPWSAMAQDIRDRLPANVRLLTIKQLEPQDTGSAAATTAKVSNVVQIDGSANSFNDVNDFLLTLQQSNFLRPEVTKIVNAQLGEENPLKIPDLPNVPFKRTGDSLKLPKPVNFSIVTAVSDVPASDLIRELDRKGAVGLVTRIETLQDRGVIATPSAQAAGSKGAAEGKQDKGASKP</sequence>
<evidence type="ECO:0000313" key="5">
    <source>
        <dbReference type="Proteomes" id="UP000646053"/>
    </source>
</evidence>
<protein>
    <recommendedName>
        <fullName evidence="6">Fimbrial assembly protein</fullName>
    </recommendedName>
</protein>
<name>A0A8J7YYW7_9CYAN</name>
<feature type="region of interest" description="Disordered" evidence="2">
    <location>
        <begin position="263"/>
        <end position="288"/>
    </location>
</feature>
<comment type="caution">
    <text evidence="4">The sequence shown here is derived from an EMBL/GenBank/DDBJ whole genome shotgun (WGS) entry which is preliminary data.</text>
</comment>
<evidence type="ECO:0008006" key="6">
    <source>
        <dbReference type="Google" id="ProtNLM"/>
    </source>
</evidence>
<feature type="transmembrane region" description="Helical" evidence="3">
    <location>
        <begin position="38"/>
        <end position="61"/>
    </location>
</feature>
<dbReference type="Proteomes" id="UP000646053">
    <property type="component" value="Unassembled WGS sequence"/>
</dbReference>
<dbReference type="Pfam" id="PF05137">
    <property type="entry name" value="PilN"/>
    <property type="match status" value="1"/>
</dbReference>
<accession>A0A8J7YYW7</accession>
<dbReference type="PANTHER" id="PTHR40278">
    <property type="entry name" value="DNA UTILIZATION PROTEIN HOFN"/>
    <property type="match status" value="1"/>
</dbReference>
<organism evidence="4 5">
    <name type="scientific">Myxacorys almedinensis A</name>
    <dbReference type="NCBI Taxonomy" id="2690445"/>
    <lineage>
        <taxon>Bacteria</taxon>
        <taxon>Bacillati</taxon>
        <taxon>Cyanobacteriota</taxon>
        <taxon>Cyanophyceae</taxon>
        <taxon>Leptolyngbyales</taxon>
        <taxon>Leptolyngbyaceae</taxon>
        <taxon>Myxacorys</taxon>
        <taxon>Myxacorys almedinensis</taxon>
    </lineage>
</organism>
<keyword evidence="5" id="KW-1185">Reference proteome</keyword>